<feature type="region of interest" description="Disordered" evidence="6">
    <location>
        <begin position="257"/>
        <end position="279"/>
    </location>
</feature>
<evidence type="ECO:0000313" key="8">
    <source>
        <dbReference type="EMBL" id="MFE1352277.1"/>
    </source>
</evidence>
<dbReference type="InterPro" id="IPR036852">
    <property type="entry name" value="Peptidase_S8/S53_dom_sf"/>
</dbReference>
<gene>
    <name evidence="8" type="ORF">ACFW6T_09835</name>
</gene>
<evidence type="ECO:0000256" key="6">
    <source>
        <dbReference type="SAM" id="MobiDB-lite"/>
    </source>
</evidence>
<dbReference type="PANTHER" id="PTHR43806">
    <property type="entry name" value="PEPTIDASE S8"/>
    <property type="match status" value="1"/>
</dbReference>
<evidence type="ECO:0000256" key="5">
    <source>
        <dbReference type="PROSITE-ProRule" id="PRU01240"/>
    </source>
</evidence>
<comment type="similarity">
    <text evidence="1 5">Belongs to the peptidase S8 family.</text>
</comment>
<feature type="active site" description="Charge relay system" evidence="5">
    <location>
        <position position="287"/>
    </location>
</feature>
<evidence type="ECO:0000256" key="2">
    <source>
        <dbReference type="ARBA" id="ARBA00022670"/>
    </source>
</evidence>
<proteinExistence type="inferred from homology"/>
<feature type="region of interest" description="Disordered" evidence="6">
    <location>
        <begin position="389"/>
        <end position="420"/>
    </location>
</feature>
<keyword evidence="4 5" id="KW-0720">Serine protease</keyword>
<dbReference type="InterPro" id="IPR000209">
    <property type="entry name" value="Peptidase_S8/S53_dom"/>
</dbReference>
<evidence type="ECO:0000256" key="1">
    <source>
        <dbReference type="ARBA" id="ARBA00011073"/>
    </source>
</evidence>
<dbReference type="InterPro" id="IPR023827">
    <property type="entry name" value="Peptidase_S8_Asp-AS"/>
</dbReference>
<sequence>MEQVSQAHSSTPATRRRRSVRVLGATLLTGLLLGGAVPYVTGNGGTYLSYLVLDERTDAQGAEHAADQARALGGKVVQDYPQIGAVLAYAGPRFAEELRGRPGIAAVGATRTVPVPSPPRPLAGSGFTTDTGVRTGPGAGGGSGAGAGAGGGAGAAGVAAAAPPAADDVVEGADDSTATVPDPGEQTDWNLAMIGALDRPAGRNAALLRPPVADRATAPSADRADGLPTAQQLSEVTVAVLDSGVDDTHPDLRAAVDPAASASCADGRPDPRSGAWRPDDAINESGHGTHVAGIVGAARDGHGVTGVAPGVRIAAVRLLGPLGQYYAENIVCGMLWAADHGARAINDSYFADPWKYNCPEDADQAALAAAVGRAVAYAQRKGAVVVASAGNDGQDLNSGRTDRRSPNDRTSGPPDERQLGTECIRLPGELPGVVTVTAVERNGLPAAYSNYGRGKVSIAAPGGDPDGGTQGAVVSDWPGGRYAALAGTSMSAAHVTGAVAVVAARHPDWGPEQITAALARAADDTCTRTLPLGCRDRDYYGAGILTLPTG</sequence>
<dbReference type="Pfam" id="PF00082">
    <property type="entry name" value="Peptidase_S8"/>
    <property type="match status" value="1"/>
</dbReference>
<keyword evidence="3 5" id="KW-0378">Hydrolase</keyword>
<dbReference type="RefSeq" id="WP_380330082.1">
    <property type="nucleotide sequence ID" value="NZ_JBHYPW010000064.1"/>
</dbReference>
<feature type="active site" description="Charge relay system" evidence="5">
    <location>
        <position position="242"/>
    </location>
</feature>
<dbReference type="Gene3D" id="3.40.50.200">
    <property type="entry name" value="Peptidase S8/S53 domain"/>
    <property type="match status" value="1"/>
</dbReference>
<feature type="active site" description="Charge relay system" evidence="5">
    <location>
        <position position="489"/>
    </location>
</feature>
<dbReference type="InterPro" id="IPR015500">
    <property type="entry name" value="Peptidase_S8_subtilisin-rel"/>
</dbReference>
<reference evidence="8 9" key="1">
    <citation type="submission" date="2024-09" db="EMBL/GenBank/DDBJ databases">
        <title>The Natural Products Discovery Center: Release of the First 8490 Sequenced Strains for Exploring Actinobacteria Biosynthetic Diversity.</title>
        <authorList>
            <person name="Kalkreuter E."/>
            <person name="Kautsar S.A."/>
            <person name="Yang D."/>
            <person name="Bader C.D."/>
            <person name="Teijaro C.N."/>
            <person name="Fluegel L."/>
            <person name="Davis C.M."/>
            <person name="Simpson J.R."/>
            <person name="Lauterbach L."/>
            <person name="Steele A.D."/>
            <person name="Gui C."/>
            <person name="Meng S."/>
            <person name="Li G."/>
            <person name="Viehrig K."/>
            <person name="Ye F."/>
            <person name="Su P."/>
            <person name="Kiefer A.F."/>
            <person name="Nichols A."/>
            <person name="Cepeda A.J."/>
            <person name="Yan W."/>
            <person name="Fan B."/>
            <person name="Jiang Y."/>
            <person name="Adhikari A."/>
            <person name="Zheng C.-J."/>
            <person name="Schuster L."/>
            <person name="Cowan T.M."/>
            <person name="Smanski M.J."/>
            <person name="Chevrette M.G."/>
            <person name="De Carvalho L.P.S."/>
            <person name="Shen B."/>
        </authorList>
    </citation>
    <scope>NUCLEOTIDE SEQUENCE [LARGE SCALE GENOMIC DNA]</scope>
    <source>
        <strain evidence="8 9">NPDC058753</strain>
    </source>
</reference>
<dbReference type="InterPro" id="IPR022398">
    <property type="entry name" value="Peptidase_S8_His-AS"/>
</dbReference>
<evidence type="ECO:0000313" key="9">
    <source>
        <dbReference type="Proteomes" id="UP001599542"/>
    </source>
</evidence>
<dbReference type="Proteomes" id="UP001599542">
    <property type="component" value="Unassembled WGS sequence"/>
</dbReference>
<feature type="domain" description="Peptidase S8/S53" evidence="7">
    <location>
        <begin position="235"/>
        <end position="525"/>
    </location>
</feature>
<keyword evidence="9" id="KW-1185">Reference proteome</keyword>
<organism evidence="8 9">
    <name type="scientific">Kitasatospora phosalacinea</name>
    <dbReference type="NCBI Taxonomy" id="2065"/>
    <lineage>
        <taxon>Bacteria</taxon>
        <taxon>Bacillati</taxon>
        <taxon>Actinomycetota</taxon>
        <taxon>Actinomycetes</taxon>
        <taxon>Kitasatosporales</taxon>
        <taxon>Streptomycetaceae</taxon>
        <taxon>Kitasatospora</taxon>
    </lineage>
</organism>
<comment type="caution">
    <text evidence="8">The sequence shown here is derived from an EMBL/GenBank/DDBJ whole genome shotgun (WGS) entry which is preliminary data.</text>
</comment>
<dbReference type="PANTHER" id="PTHR43806:SF11">
    <property type="entry name" value="CEREVISIN-RELATED"/>
    <property type="match status" value="1"/>
</dbReference>
<feature type="compositionally biased region" description="Low complexity" evidence="6">
    <location>
        <begin position="156"/>
        <end position="167"/>
    </location>
</feature>
<dbReference type="InterPro" id="IPR050131">
    <property type="entry name" value="Peptidase_S8_subtilisin-like"/>
</dbReference>
<feature type="region of interest" description="Disordered" evidence="6">
    <location>
        <begin position="210"/>
        <end position="230"/>
    </location>
</feature>
<feature type="compositionally biased region" description="Gly residues" evidence="6">
    <location>
        <begin position="135"/>
        <end position="155"/>
    </location>
</feature>
<evidence type="ECO:0000256" key="3">
    <source>
        <dbReference type="ARBA" id="ARBA00022801"/>
    </source>
</evidence>
<dbReference type="PRINTS" id="PR00723">
    <property type="entry name" value="SUBTILISIN"/>
</dbReference>
<keyword evidence="2 5" id="KW-0645">Protease</keyword>
<dbReference type="SUPFAM" id="SSF52743">
    <property type="entry name" value="Subtilisin-like"/>
    <property type="match status" value="1"/>
</dbReference>
<dbReference type="PROSITE" id="PS51892">
    <property type="entry name" value="SUBTILASE"/>
    <property type="match status" value="1"/>
</dbReference>
<dbReference type="PROSITE" id="PS00137">
    <property type="entry name" value="SUBTILASE_HIS"/>
    <property type="match status" value="1"/>
</dbReference>
<feature type="compositionally biased region" description="Low complexity" evidence="6">
    <location>
        <begin position="257"/>
        <end position="266"/>
    </location>
</feature>
<evidence type="ECO:0000256" key="4">
    <source>
        <dbReference type="ARBA" id="ARBA00022825"/>
    </source>
</evidence>
<dbReference type="PROSITE" id="PS00136">
    <property type="entry name" value="SUBTILASE_ASP"/>
    <property type="match status" value="1"/>
</dbReference>
<dbReference type="EMBL" id="JBHYPX010000014">
    <property type="protein sequence ID" value="MFE1352277.1"/>
    <property type="molecule type" value="Genomic_DNA"/>
</dbReference>
<evidence type="ECO:0000259" key="7">
    <source>
        <dbReference type="Pfam" id="PF00082"/>
    </source>
</evidence>
<protein>
    <submittedName>
        <fullName evidence="8">S8 family serine peptidase</fullName>
    </submittedName>
</protein>
<name>A0ABW6GHS2_9ACTN</name>
<feature type="region of interest" description="Disordered" evidence="6">
    <location>
        <begin position="110"/>
        <end position="187"/>
    </location>
</feature>
<accession>A0ABW6GHS2</accession>